<dbReference type="EMBL" id="JAUHHV010000010">
    <property type="protein sequence ID" value="KAK1410177.1"/>
    <property type="molecule type" value="Genomic_DNA"/>
</dbReference>
<sequence>MFVIPRIEQCTLLGRCFKFTSFNFILIIACGRINGLGDSHWEGRRRLSLWWPARKQELNRKEMEGSNKVYMLHRKLYKNVREVEVSRNCWECAEHAIQVMLFLLHCLSHAAGAGAG</sequence>
<proteinExistence type="predicted"/>
<gene>
    <name evidence="1" type="ORF">QVD17_36712</name>
</gene>
<name>A0AAD8NIJ0_TARER</name>
<evidence type="ECO:0000313" key="2">
    <source>
        <dbReference type="Proteomes" id="UP001229421"/>
    </source>
</evidence>
<evidence type="ECO:0000313" key="1">
    <source>
        <dbReference type="EMBL" id="KAK1410177.1"/>
    </source>
</evidence>
<protein>
    <submittedName>
        <fullName evidence="1">Uncharacterized protein</fullName>
    </submittedName>
</protein>
<comment type="caution">
    <text evidence="1">The sequence shown here is derived from an EMBL/GenBank/DDBJ whole genome shotgun (WGS) entry which is preliminary data.</text>
</comment>
<dbReference type="PROSITE" id="PS51257">
    <property type="entry name" value="PROKAR_LIPOPROTEIN"/>
    <property type="match status" value="1"/>
</dbReference>
<accession>A0AAD8NIJ0</accession>
<organism evidence="1 2">
    <name type="scientific">Tagetes erecta</name>
    <name type="common">African marigold</name>
    <dbReference type="NCBI Taxonomy" id="13708"/>
    <lineage>
        <taxon>Eukaryota</taxon>
        <taxon>Viridiplantae</taxon>
        <taxon>Streptophyta</taxon>
        <taxon>Embryophyta</taxon>
        <taxon>Tracheophyta</taxon>
        <taxon>Spermatophyta</taxon>
        <taxon>Magnoliopsida</taxon>
        <taxon>eudicotyledons</taxon>
        <taxon>Gunneridae</taxon>
        <taxon>Pentapetalae</taxon>
        <taxon>asterids</taxon>
        <taxon>campanulids</taxon>
        <taxon>Asterales</taxon>
        <taxon>Asteraceae</taxon>
        <taxon>Asteroideae</taxon>
        <taxon>Heliantheae alliance</taxon>
        <taxon>Tageteae</taxon>
        <taxon>Tagetes</taxon>
    </lineage>
</organism>
<reference evidence="1" key="1">
    <citation type="journal article" date="2023" name="bioRxiv">
        <title>Improved chromosome-level genome assembly for marigold (Tagetes erecta).</title>
        <authorList>
            <person name="Jiang F."/>
            <person name="Yuan L."/>
            <person name="Wang S."/>
            <person name="Wang H."/>
            <person name="Xu D."/>
            <person name="Wang A."/>
            <person name="Fan W."/>
        </authorList>
    </citation>
    <scope>NUCLEOTIDE SEQUENCE</scope>
    <source>
        <strain evidence="1">WSJ</strain>
        <tissue evidence="1">Leaf</tissue>
    </source>
</reference>
<dbReference type="AlphaFoldDB" id="A0AAD8NIJ0"/>
<dbReference type="Proteomes" id="UP001229421">
    <property type="component" value="Unassembled WGS sequence"/>
</dbReference>
<keyword evidence="2" id="KW-1185">Reference proteome</keyword>